<name>A0A1B2M2I3_9GAMM</name>
<dbReference type="EMBL" id="CP016895">
    <property type="protein sequence ID" value="AOA59397.1"/>
    <property type="molecule type" value="Genomic_DNA"/>
</dbReference>
<evidence type="ECO:0000256" key="2">
    <source>
        <dbReference type="SAM" id="SignalP"/>
    </source>
</evidence>
<dbReference type="InterPro" id="IPR014508">
    <property type="entry name" value="UCP020555_TPR-like"/>
</dbReference>
<keyword evidence="1" id="KW-0802">TPR repeat</keyword>
<dbReference type="Pfam" id="PF16068">
    <property type="entry name" value="DUF4810"/>
    <property type="match status" value="1"/>
</dbReference>
<dbReference type="STRING" id="1789224.BFG52_14265"/>
<dbReference type="PIRSF" id="PIRSF020555">
    <property type="entry name" value="UCP020555"/>
    <property type="match status" value="1"/>
</dbReference>
<accession>A0A1B2M2I3</accession>
<evidence type="ECO:0000256" key="1">
    <source>
        <dbReference type="PROSITE-ProRule" id="PRU00339"/>
    </source>
</evidence>
<organism evidence="3 4">
    <name type="scientific">Acinetobacter larvae</name>
    <dbReference type="NCBI Taxonomy" id="1789224"/>
    <lineage>
        <taxon>Bacteria</taxon>
        <taxon>Pseudomonadati</taxon>
        <taxon>Pseudomonadota</taxon>
        <taxon>Gammaproteobacteria</taxon>
        <taxon>Moraxellales</taxon>
        <taxon>Moraxellaceae</taxon>
        <taxon>Acinetobacter</taxon>
    </lineage>
</organism>
<dbReference type="PROSITE" id="PS50005">
    <property type="entry name" value="TPR"/>
    <property type="match status" value="1"/>
</dbReference>
<dbReference type="Proteomes" id="UP000093391">
    <property type="component" value="Chromosome"/>
</dbReference>
<sequence length="127" mass="13892">MRILILLLLTSFVVGCSTMESTKPQYYWGSYPAQTYLMYNKSEKATPAAQIAVLEADIEKARAGNIGVAPGIYAHLGLMYLELNNADKAATYFELEAQSYPESRILMKQFLDKMAGKGVAGKGGVKS</sequence>
<feature type="chain" id="PRO_5008539993" evidence="2">
    <location>
        <begin position="17"/>
        <end position="127"/>
    </location>
</feature>
<reference evidence="3 4" key="1">
    <citation type="submission" date="2016-08" db="EMBL/GenBank/DDBJ databases">
        <authorList>
            <person name="Seilhamer J.J."/>
        </authorList>
    </citation>
    <scope>NUCLEOTIDE SEQUENCE [LARGE SCALE GENOMIC DNA]</scope>
    <source>
        <strain evidence="3 4">BRTC-1</strain>
    </source>
</reference>
<dbReference type="PROSITE" id="PS51257">
    <property type="entry name" value="PROKAR_LIPOPROTEIN"/>
    <property type="match status" value="1"/>
</dbReference>
<feature type="signal peptide" evidence="2">
    <location>
        <begin position="1"/>
        <end position="16"/>
    </location>
</feature>
<proteinExistence type="predicted"/>
<dbReference type="InterPro" id="IPR019734">
    <property type="entry name" value="TPR_rpt"/>
</dbReference>
<keyword evidence="2" id="KW-0732">Signal</keyword>
<evidence type="ECO:0000313" key="4">
    <source>
        <dbReference type="Proteomes" id="UP000093391"/>
    </source>
</evidence>
<dbReference type="OrthoDB" id="9800218at2"/>
<evidence type="ECO:0000313" key="3">
    <source>
        <dbReference type="EMBL" id="AOA59397.1"/>
    </source>
</evidence>
<feature type="repeat" description="TPR" evidence="1">
    <location>
        <begin position="70"/>
        <end position="103"/>
    </location>
</feature>
<dbReference type="KEGG" id="ala:BFG52_14265"/>
<keyword evidence="4" id="KW-1185">Reference proteome</keyword>
<protein>
    <submittedName>
        <fullName evidence="3">DUF4810 domain-containing protein</fullName>
    </submittedName>
</protein>
<dbReference type="RefSeq" id="WP_067557668.1">
    <property type="nucleotide sequence ID" value="NZ_CP016895.1"/>
</dbReference>
<gene>
    <name evidence="3" type="ORF">BFG52_14265</name>
</gene>
<dbReference type="AlphaFoldDB" id="A0A1B2M2I3"/>